<evidence type="ECO:0000259" key="2">
    <source>
        <dbReference type="PROSITE" id="PS50011"/>
    </source>
</evidence>
<sequence length="702" mass="76808">MNDRTGEALFDDARRRHTLAKLVKSGGAGSVYLLRESPHLVAKLYHPAIDHATYARKVAAMLRLSPDLPDIVEGASRRVQIAWPTSLLHDRHGRFVGFLMPAVDVQATCELELILQEKQARAEQLPTGLGPKITLAANLAAVVAALHAQHHYIVDLKPVNLRFHRQSLHMAMLDCDGFSIQGEGERFPAPQFTPDYLAPEFQRGGITTDGEQAQDRFALAVVIFQLLNFGIHPFTGRPIATNVPTDIPSRIAGRWYAYGVRSNASIAPNPGSGHARMPSELRAMFDRAFESRGFGRPAAHEWQALLESFARRSTGRMVVCSRDAVHQHYAGMECAHCERVQLLRRARAAQPARSPTATTPHTRRPTARPNVRPTAPNRATYQARKHSAIPKPNFPRRYQPLPYTPWPPPPGPFARALRKLGEMLILGALGIVIAISLKACQTGSYNPWTQVPAVGGTRTATVPARPAPVQRARAHAPPVEDTPYTPPFESIVGSTDWIYAYVVAAADYDGDLARQVEFLRARGAGQPAPDDRAGASAKALIDTYARGIDARGANMTVHNEAREQLRRGLEHLLRESPYTASVAFELGWMAMLDDNIALASGYFKHAIAVAPADPSGWYGWGVIAPRVEDAYGALSLAEALATDEARMHELRTRFPVAMMPIIGLDEDRFAVVSARARVRGAALTNAAVPADIKALAARPVPR</sequence>
<evidence type="ECO:0000313" key="3">
    <source>
        <dbReference type="EMBL" id="MCC8363092.1"/>
    </source>
</evidence>
<keyword evidence="4" id="KW-1185">Reference proteome</keyword>
<dbReference type="SUPFAM" id="SSF48452">
    <property type="entry name" value="TPR-like"/>
    <property type="match status" value="1"/>
</dbReference>
<dbReference type="EMBL" id="JAJGAK010000001">
    <property type="protein sequence ID" value="MCC8363092.1"/>
    <property type="molecule type" value="Genomic_DNA"/>
</dbReference>
<dbReference type="Proteomes" id="UP001165293">
    <property type="component" value="Unassembled WGS sequence"/>
</dbReference>
<proteinExistence type="predicted"/>
<accession>A0ABS8JHQ0</accession>
<feature type="compositionally biased region" description="Low complexity" evidence="1">
    <location>
        <begin position="348"/>
        <end position="360"/>
    </location>
</feature>
<dbReference type="InterPro" id="IPR011990">
    <property type="entry name" value="TPR-like_helical_dom_sf"/>
</dbReference>
<gene>
    <name evidence="3" type="ORF">LK996_08390</name>
</gene>
<name>A0ABS8JHQ0_9GAMM</name>
<reference evidence="3" key="1">
    <citation type="submission" date="2021-10" db="EMBL/GenBank/DDBJ databases">
        <authorList>
            <person name="Lyu M."/>
            <person name="Wang X."/>
            <person name="Meng X."/>
            <person name="Xu K."/>
        </authorList>
    </citation>
    <scope>NUCLEOTIDE SEQUENCE</scope>
    <source>
        <strain evidence="3">A6</strain>
    </source>
</reference>
<dbReference type="Gene3D" id="1.10.510.10">
    <property type="entry name" value="Transferase(Phosphotransferase) domain 1"/>
    <property type="match status" value="1"/>
</dbReference>
<comment type="caution">
    <text evidence="3">The sequence shown here is derived from an EMBL/GenBank/DDBJ whole genome shotgun (WGS) entry which is preliminary data.</text>
</comment>
<evidence type="ECO:0000256" key="1">
    <source>
        <dbReference type="SAM" id="MobiDB-lite"/>
    </source>
</evidence>
<dbReference type="SUPFAM" id="SSF56112">
    <property type="entry name" value="Protein kinase-like (PK-like)"/>
    <property type="match status" value="1"/>
</dbReference>
<dbReference type="InterPro" id="IPR000719">
    <property type="entry name" value="Prot_kinase_dom"/>
</dbReference>
<organism evidence="3 4">
    <name type="scientific">Noviluteimonas lactosilytica</name>
    <dbReference type="NCBI Taxonomy" id="2888523"/>
    <lineage>
        <taxon>Bacteria</taxon>
        <taxon>Pseudomonadati</taxon>
        <taxon>Pseudomonadota</taxon>
        <taxon>Gammaproteobacteria</taxon>
        <taxon>Lysobacterales</taxon>
        <taxon>Lysobacteraceae</taxon>
        <taxon>Noviluteimonas</taxon>
    </lineage>
</organism>
<feature type="region of interest" description="Disordered" evidence="1">
    <location>
        <begin position="347"/>
        <end position="394"/>
    </location>
</feature>
<protein>
    <recommendedName>
        <fullName evidence="2">Protein kinase domain-containing protein</fullName>
    </recommendedName>
</protein>
<dbReference type="InterPro" id="IPR011009">
    <property type="entry name" value="Kinase-like_dom_sf"/>
</dbReference>
<dbReference type="RefSeq" id="WP_230526644.1">
    <property type="nucleotide sequence ID" value="NZ_JAJGAK010000001.1"/>
</dbReference>
<feature type="domain" description="Protein kinase" evidence="2">
    <location>
        <begin position="17"/>
        <end position="310"/>
    </location>
</feature>
<evidence type="ECO:0000313" key="4">
    <source>
        <dbReference type="Proteomes" id="UP001165293"/>
    </source>
</evidence>
<dbReference type="PROSITE" id="PS50011">
    <property type="entry name" value="PROTEIN_KINASE_DOM"/>
    <property type="match status" value="1"/>
</dbReference>